<dbReference type="EMBL" id="UINC01047059">
    <property type="protein sequence ID" value="SVB55845.1"/>
    <property type="molecule type" value="Genomic_DNA"/>
</dbReference>
<sequence>HSAPGNALDQRRAAFSINWIGDGVTFHDIPSLQSYRAEGVTEGMPITCEKFPVVRQR</sequence>
<evidence type="ECO:0000313" key="1">
    <source>
        <dbReference type="EMBL" id="SVB55845.1"/>
    </source>
</evidence>
<dbReference type="Gene3D" id="2.60.120.620">
    <property type="entry name" value="q2cbj1_9rhob like domain"/>
    <property type="match status" value="1"/>
</dbReference>
<feature type="non-terminal residue" evidence="1">
    <location>
        <position position="1"/>
    </location>
</feature>
<organism evidence="1">
    <name type="scientific">marine metagenome</name>
    <dbReference type="NCBI Taxonomy" id="408172"/>
    <lineage>
        <taxon>unclassified sequences</taxon>
        <taxon>metagenomes</taxon>
        <taxon>ecological metagenomes</taxon>
    </lineage>
</organism>
<reference evidence="1" key="1">
    <citation type="submission" date="2018-05" db="EMBL/GenBank/DDBJ databases">
        <authorList>
            <person name="Lanie J.A."/>
            <person name="Ng W.-L."/>
            <person name="Kazmierczak K.M."/>
            <person name="Andrzejewski T.M."/>
            <person name="Davidsen T.M."/>
            <person name="Wayne K.J."/>
            <person name="Tettelin H."/>
            <person name="Glass J.I."/>
            <person name="Rusch D."/>
            <person name="Podicherti R."/>
            <person name="Tsui H.-C.T."/>
            <person name="Winkler M.E."/>
        </authorList>
    </citation>
    <scope>NUCLEOTIDE SEQUENCE</scope>
</reference>
<proteinExistence type="predicted"/>
<dbReference type="AlphaFoldDB" id="A0A382EZH7"/>
<name>A0A382EZH7_9ZZZZ</name>
<accession>A0A382EZH7</accession>
<protein>
    <submittedName>
        <fullName evidence="1">Uncharacterized protein</fullName>
    </submittedName>
</protein>
<gene>
    <name evidence="1" type="ORF">METZ01_LOCUS208699</name>
</gene>